<dbReference type="GO" id="GO:0098542">
    <property type="term" value="P:defense response to other organism"/>
    <property type="evidence" value="ECO:0007669"/>
    <property type="project" value="InterPro"/>
</dbReference>
<protein>
    <submittedName>
        <fullName evidence="4">Late embryogenesis abundant hydroxyproline-rich glycoprotein</fullName>
    </submittedName>
</protein>
<proteinExistence type="predicted"/>
<keyword evidence="5" id="KW-1185">Reference proteome</keyword>
<accession>A0A1R3J664</accession>
<keyword evidence="3" id="KW-1133">Transmembrane helix</keyword>
<gene>
    <name evidence="4" type="ORF">COLO4_19242</name>
</gene>
<dbReference type="AlphaFoldDB" id="A0A1R3J664"/>
<feature type="transmembrane region" description="Helical" evidence="3">
    <location>
        <begin position="53"/>
        <end position="76"/>
    </location>
</feature>
<dbReference type="Proteomes" id="UP000187203">
    <property type="component" value="Unassembled WGS sequence"/>
</dbReference>
<evidence type="ECO:0000256" key="3">
    <source>
        <dbReference type="SAM" id="Phobius"/>
    </source>
</evidence>
<dbReference type="InterPro" id="IPR044839">
    <property type="entry name" value="NDR1-like"/>
</dbReference>
<reference evidence="5" key="1">
    <citation type="submission" date="2013-09" db="EMBL/GenBank/DDBJ databases">
        <title>Corchorus olitorius genome sequencing.</title>
        <authorList>
            <person name="Alam M."/>
            <person name="Haque M.S."/>
            <person name="Islam M.S."/>
            <person name="Emdad E.M."/>
            <person name="Islam M.M."/>
            <person name="Ahmed B."/>
            <person name="Halim A."/>
            <person name="Hossen Q.M.M."/>
            <person name="Hossain M.Z."/>
            <person name="Ahmed R."/>
            <person name="Khan M.M."/>
            <person name="Islam R."/>
            <person name="Rashid M.M."/>
            <person name="Khan S.A."/>
            <person name="Rahman M.S."/>
            <person name="Alam M."/>
            <person name="Yahiya A.S."/>
            <person name="Khan M.S."/>
            <person name="Azam M.S."/>
            <person name="Haque T."/>
            <person name="Lashkar M.Z.H."/>
            <person name="Akhand A.I."/>
            <person name="Morshed G."/>
            <person name="Roy S."/>
            <person name="Uddin K.S."/>
            <person name="Rabeya T."/>
            <person name="Hossain A.S."/>
            <person name="Chowdhury A."/>
            <person name="Snigdha A.R."/>
            <person name="Mortoza M.S."/>
            <person name="Matin S.A."/>
            <person name="Hoque S.M.E."/>
            <person name="Islam M.K."/>
            <person name="Roy D.K."/>
            <person name="Haider R."/>
            <person name="Moosa M.M."/>
            <person name="Elias S.M."/>
            <person name="Hasan A.M."/>
            <person name="Jahan S."/>
            <person name="Shafiuddin M."/>
            <person name="Mahmood N."/>
            <person name="Shommy N.S."/>
        </authorList>
    </citation>
    <scope>NUCLEOTIDE SEQUENCE [LARGE SCALE GENOMIC DNA]</scope>
    <source>
        <strain evidence="5">cv. O-4</strain>
    </source>
</reference>
<evidence type="ECO:0000256" key="2">
    <source>
        <dbReference type="ARBA" id="ARBA00023136"/>
    </source>
</evidence>
<evidence type="ECO:0000313" key="5">
    <source>
        <dbReference type="Proteomes" id="UP000187203"/>
    </source>
</evidence>
<sequence length="256" mass="29022">MEGRNGSCAIGIPSYANSSFNVEQRPFPSAPPLTQATTPTTRQRRPSATAIDAFRYFLAFAMLATAVVFLILLFGFTQCPKFGLTSLSVSKFNISGSEITAEWDVEFRVRNPNRVWTYWFDHPIVSVYYRDQLVSELELFPQIMLPKKTTKSYVGKTVAVGKRIEDREVAEAILRDWSEKGVVAFTTKLVKTDNNFTSLEVRCVDVAVGFSSSRQEGTMLLQIYNNNNSNNHSDYHLQQAFTRCSTYVKYDNTRTI</sequence>
<comment type="caution">
    <text evidence="4">The sequence shown here is derived from an EMBL/GenBank/DDBJ whole genome shotgun (WGS) entry which is preliminary data.</text>
</comment>
<comment type="subcellular location">
    <subcellularLocation>
        <location evidence="1">Membrane</location>
    </subcellularLocation>
</comment>
<evidence type="ECO:0000313" key="4">
    <source>
        <dbReference type="EMBL" id="OMO90328.1"/>
    </source>
</evidence>
<keyword evidence="2 3" id="KW-0472">Membrane</keyword>
<dbReference type="GO" id="GO:0016020">
    <property type="term" value="C:membrane"/>
    <property type="evidence" value="ECO:0007669"/>
    <property type="project" value="UniProtKB-SubCell"/>
</dbReference>
<dbReference type="PANTHER" id="PTHR31234:SF2">
    <property type="entry name" value="OS05G0199100 PROTEIN"/>
    <property type="match status" value="1"/>
</dbReference>
<dbReference type="PANTHER" id="PTHR31234">
    <property type="entry name" value="LATE EMBRYOGENESIS ABUNDANT (LEA) HYDROXYPROLINE-RICH GLYCOPROTEIN FAMILY"/>
    <property type="match status" value="1"/>
</dbReference>
<dbReference type="OrthoDB" id="1708017at2759"/>
<dbReference type="EMBL" id="AWUE01016567">
    <property type="protein sequence ID" value="OMO90328.1"/>
    <property type="molecule type" value="Genomic_DNA"/>
</dbReference>
<keyword evidence="3" id="KW-0812">Transmembrane</keyword>
<evidence type="ECO:0000256" key="1">
    <source>
        <dbReference type="ARBA" id="ARBA00004370"/>
    </source>
</evidence>
<organism evidence="4 5">
    <name type="scientific">Corchorus olitorius</name>
    <dbReference type="NCBI Taxonomy" id="93759"/>
    <lineage>
        <taxon>Eukaryota</taxon>
        <taxon>Viridiplantae</taxon>
        <taxon>Streptophyta</taxon>
        <taxon>Embryophyta</taxon>
        <taxon>Tracheophyta</taxon>
        <taxon>Spermatophyta</taxon>
        <taxon>Magnoliopsida</taxon>
        <taxon>eudicotyledons</taxon>
        <taxon>Gunneridae</taxon>
        <taxon>Pentapetalae</taxon>
        <taxon>rosids</taxon>
        <taxon>malvids</taxon>
        <taxon>Malvales</taxon>
        <taxon>Malvaceae</taxon>
        <taxon>Grewioideae</taxon>
        <taxon>Apeibeae</taxon>
        <taxon>Corchorus</taxon>
    </lineage>
</organism>
<name>A0A1R3J664_9ROSI</name>